<name>A0A183TX39_TOXCA</name>
<organism evidence="2 3">
    <name type="scientific">Toxocara canis</name>
    <name type="common">Canine roundworm</name>
    <dbReference type="NCBI Taxonomy" id="6265"/>
    <lineage>
        <taxon>Eukaryota</taxon>
        <taxon>Metazoa</taxon>
        <taxon>Ecdysozoa</taxon>
        <taxon>Nematoda</taxon>
        <taxon>Chromadorea</taxon>
        <taxon>Rhabditida</taxon>
        <taxon>Spirurina</taxon>
        <taxon>Ascaridomorpha</taxon>
        <taxon>Ascaridoidea</taxon>
        <taxon>Toxocaridae</taxon>
        <taxon>Toxocara</taxon>
    </lineage>
</organism>
<dbReference type="WBParaSite" id="TCNE_0000080801-mRNA-1">
    <property type="protein sequence ID" value="TCNE_0000080801-mRNA-1"/>
    <property type="gene ID" value="TCNE_0000080801"/>
</dbReference>
<sequence length="104" mass="12049">MFQATVDSRPHLSDVKKLTYFLGRFRDNAKAAVAGFPNTTADYSAVIADLKSLCGYEKEVDHRLQLELRRLFNPRTTRPIYLSITQKFPFWAFHFPSNIFAKFS</sequence>
<evidence type="ECO:0000313" key="2">
    <source>
        <dbReference type="Proteomes" id="UP000050794"/>
    </source>
</evidence>
<protein>
    <submittedName>
        <fullName evidence="1 3">Uncharacterized protein</fullName>
    </submittedName>
</protein>
<keyword evidence="2" id="KW-1185">Reference proteome</keyword>
<evidence type="ECO:0000313" key="1">
    <source>
        <dbReference type="EMBL" id="VDM24904.1"/>
    </source>
</evidence>
<dbReference type="AlphaFoldDB" id="A0A183TX39"/>
<accession>A0A183TX39</accession>
<dbReference type="InterPro" id="IPR005312">
    <property type="entry name" value="DUF1759"/>
</dbReference>
<reference evidence="3" key="1">
    <citation type="submission" date="2016-06" db="UniProtKB">
        <authorList>
            <consortium name="WormBaseParasite"/>
        </authorList>
    </citation>
    <scope>IDENTIFICATION</scope>
</reference>
<gene>
    <name evidence="1" type="ORF">TCNE_LOCUS809</name>
</gene>
<dbReference type="EMBL" id="UYWY01000460">
    <property type="protein sequence ID" value="VDM24904.1"/>
    <property type="molecule type" value="Genomic_DNA"/>
</dbReference>
<dbReference type="Pfam" id="PF03564">
    <property type="entry name" value="DUF1759"/>
    <property type="match status" value="1"/>
</dbReference>
<evidence type="ECO:0000313" key="3">
    <source>
        <dbReference type="WBParaSite" id="TCNE_0000080801-mRNA-1"/>
    </source>
</evidence>
<dbReference type="Proteomes" id="UP000050794">
    <property type="component" value="Unassembled WGS sequence"/>
</dbReference>
<proteinExistence type="predicted"/>
<reference evidence="1 2" key="2">
    <citation type="submission" date="2018-11" db="EMBL/GenBank/DDBJ databases">
        <authorList>
            <consortium name="Pathogen Informatics"/>
        </authorList>
    </citation>
    <scope>NUCLEOTIDE SEQUENCE [LARGE SCALE GENOMIC DNA]</scope>
</reference>